<evidence type="ECO:0000256" key="19">
    <source>
        <dbReference type="PIRSR" id="PIRSR605478-5"/>
    </source>
</evidence>
<keyword evidence="10" id="KW-0106">Calcium</keyword>
<comment type="similarity">
    <text evidence="5">Belongs to the transketolase family.</text>
</comment>
<evidence type="ECO:0000256" key="5">
    <source>
        <dbReference type="ARBA" id="ARBA00007131"/>
    </source>
</evidence>
<feature type="binding site" evidence="17">
    <location>
        <position position="80"/>
    </location>
    <ligand>
        <name>thiamine diphosphate</name>
        <dbReference type="ChEBI" id="CHEBI:58937"/>
    </ligand>
</feature>
<comment type="cofactor">
    <cofactor evidence="1">
        <name>Ca(2+)</name>
        <dbReference type="ChEBI" id="CHEBI:29108"/>
    </cofactor>
</comment>
<evidence type="ECO:0000256" key="6">
    <source>
        <dbReference type="ARBA" id="ARBA00011738"/>
    </source>
</evidence>
<feature type="binding site" evidence="18">
    <location>
        <position position="198"/>
    </location>
    <ligand>
        <name>Mg(2+)</name>
        <dbReference type="ChEBI" id="CHEBI:18420"/>
    </ligand>
</feature>
<accession>A0A2S3ZAM7</accession>
<evidence type="ECO:0000256" key="4">
    <source>
        <dbReference type="ARBA" id="ARBA00002931"/>
    </source>
</evidence>
<dbReference type="PANTHER" id="PTHR43522">
    <property type="entry name" value="TRANSKETOLASE"/>
    <property type="match status" value="1"/>
</dbReference>
<dbReference type="InterPro" id="IPR005474">
    <property type="entry name" value="Transketolase_N"/>
</dbReference>
<dbReference type="SUPFAM" id="SSF52922">
    <property type="entry name" value="TK C-terminal domain-like"/>
    <property type="match status" value="1"/>
</dbReference>
<evidence type="ECO:0000256" key="10">
    <source>
        <dbReference type="ARBA" id="ARBA00022837"/>
    </source>
</evidence>
<proteinExistence type="inferred from homology"/>
<dbReference type="GO" id="GO:0005829">
    <property type="term" value="C:cytosol"/>
    <property type="evidence" value="ECO:0007669"/>
    <property type="project" value="TreeGrafter"/>
</dbReference>
<feature type="binding site" evidence="16">
    <location>
        <position position="370"/>
    </location>
    <ligand>
        <name>substrate</name>
    </ligand>
</feature>
<evidence type="ECO:0000256" key="11">
    <source>
        <dbReference type="ARBA" id="ARBA00022842"/>
    </source>
</evidence>
<name>A0A2S3ZAM7_9MICO</name>
<dbReference type="GO" id="GO:0000287">
    <property type="term" value="F:magnesium ion binding"/>
    <property type="evidence" value="ECO:0007669"/>
    <property type="project" value="UniProtKB-ARBA"/>
</dbReference>
<dbReference type="Pfam" id="PF22613">
    <property type="entry name" value="Transketolase_C_1"/>
    <property type="match status" value="1"/>
</dbReference>
<evidence type="ECO:0000256" key="3">
    <source>
        <dbReference type="ARBA" id="ARBA00001941"/>
    </source>
</evidence>
<feature type="binding site" evidence="16">
    <location>
        <position position="396"/>
    </location>
    <ligand>
        <name>substrate</name>
    </ligand>
</feature>
<dbReference type="Pfam" id="PF02779">
    <property type="entry name" value="Transket_pyr"/>
    <property type="match status" value="1"/>
</dbReference>
<evidence type="ECO:0000256" key="15">
    <source>
        <dbReference type="PIRSR" id="PIRSR605478-1"/>
    </source>
</evidence>
<feature type="active site" description="Proton donor" evidence="15">
    <location>
        <position position="422"/>
    </location>
</feature>
<feature type="binding site" evidence="16">
    <location>
        <position position="484"/>
    </location>
    <ligand>
        <name>substrate</name>
    </ligand>
</feature>
<feature type="binding site" evidence="17">
    <location>
        <position position="198"/>
    </location>
    <ligand>
        <name>thiamine diphosphate</name>
        <dbReference type="ChEBI" id="CHEBI:58937"/>
    </ligand>
</feature>
<dbReference type="InterPro" id="IPR033247">
    <property type="entry name" value="Transketolase_fam"/>
</dbReference>
<dbReference type="CDD" id="cd07033">
    <property type="entry name" value="TPP_PYR_DXS_TK_like"/>
    <property type="match status" value="1"/>
</dbReference>
<evidence type="ECO:0000256" key="8">
    <source>
        <dbReference type="ARBA" id="ARBA00022679"/>
    </source>
</evidence>
<evidence type="ECO:0000313" key="21">
    <source>
        <dbReference type="EMBL" id="POH62591.1"/>
    </source>
</evidence>
<feature type="binding site" evidence="17">
    <location>
        <position position="448"/>
    </location>
    <ligand>
        <name>thiamine diphosphate</name>
        <dbReference type="ChEBI" id="CHEBI:58937"/>
    </ligand>
</feature>
<dbReference type="Gene3D" id="3.40.50.920">
    <property type="match status" value="1"/>
</dbReference>
<dbReference type="RefSeq" id="WP_103461723.1">
    <property type="nucleotide sequence ID" value="NZ_PPXD01000026.1"/>
</dbReference>
<feature type="binding site" evidence="16">
    <location>
        <position position="274"/>
    </location>
    <ligand>
        <name>substrate</name>
    </ligand>
</feature>
<comment type="function">
    <text evidence="4">Catalyzes the transfer of a two-carbon ketol group from a ketose donor to an aldose acceptor, via a covalent intermediate with the cofactor thiamine pyrophosphate.</text>
</comment>
<dbReference type="NCBIfam" id="TIGR00232">
    <property type="entry name" value="tktlase_bact"/>
    <property type="match status" value="1"/>
</dbReference>
<dbReference type="FunFam" id="3.40.50.970:FF:000004">
    <property type="entry name" value="Transketolase"/>
    <property type="match status" value="1"/>
</dbReference>
<sequence length="695" mass="73027">MATETKKSPSTTTHTELDARAVASAQALAAHVVQAKGHGHGGTAMALAPVSHVLFSRVLRHSPAQPDWPARDRFVLSAGHASLLLYTQLFLTGYGLTLDDLAKSRTLGSRTPGHPEVHHTVGVEMSTGPLGQGVASAVGMAMAARHESAVFTPGSALLDHTTWVLAGDGCLQEGVSGEASSLAGTLGLDNLVLIWDDNGITIDSNTDATFAEDVRARYRAYGWRVLEIDTPNDLDALEATLREAAERTGKPTLVALRTVIGAPSAKFGGTSAAHSGGFGADELALVKTTLGFAPDAPLNDLVAPDTLEHTREALARGERMHTAWEADLAAWATREPEAAARWRAFRGGEFSTAALDTVKLGEPGDQIATRKTNGAVLRALQGQAPLWGGSADLAGSTTVEVDGDRFSAANPAGEFIRFGIREHAMAAILSGIALQGPWRPFASTYLVFSDYMRPSIRLAALMGLGTVYVYTHDSVAVGEDGPTHQPVEQIASLRTVPGLDVVRPADSVEVVAAWQRILASPDRPVALILSRQDLPVLASTDTTVAGVTAGGYVRWQHSDGADLAILATGSEVHLAIEAATHLASVGISARVVSMPCVEWFAEQSADYREQVLPAAVRARVAVEAGRGDAWYRWVGLDGQVVSVEEFGESGRGPEVLRLRGIHLDAVIAAAHATLAGTPAGPHGTPELITNSGLMS</sequence>
<dbReference type="EMBL" id="PPXD01000026">
    <property type="protein sequence ID" value="POH62591.1"/>
    <property type="molecule type" value="Genomic_DNA"/>
</dbReference>
<dbReference type="GO" id="GO:0006098">
    <property type="term" value="P:pentose-phosphate shunt"/>
    <property type="evidence" value="ECO:0007669"/>
    <property type="project" value="TreeGrafter"/>
</dbReference>
<evidence type="ECO:0000256" key="2">
    <source>
        <dbReference type="ARBA" id="ARBA00001936"/>
    </source>
</evidence>
<organism evidence="21 22">
    <name type="scientific">Cryobacterium zongtaii</name>
    <dbReference type="NCBI Taxonomy" id="1259217"/>
    <lineage>
        <taxon>Bacteria</taxon>
        <taxon>Bacillati</taxon>
        <taxon>Actinomycetota</taxon>
        <taxon>Actinomycetes</taxon>
        <taxon>Micrococcales</taxon>
        <taxon>Microbacteriaceae</taxon>
        <taxon>Cryobacterium</taxon>
    </lineage>
</organism>
<comment type="subunit">
    <text evidence="6">Homodimer.</text>
</comment>
<feature type="binding site" evidence="16">
    <location>
        <position position="531"/>
    </location>
    <ligand>
        <name>substrate</name>
    </ligand>
</feature>
<feature type="binding site" evidence="16">
    <location>
        <position position="472"/>
    </location>
    <ligand>
        <name>substrate</name>
    </ligand>
</feature>
<dbReference type="Gene3D" id="3.40.50.970">
    <property type="match status" value="2"/>
</dbReference>
<evidence type="ECO:0000256" key="1">
    <source>
        <dbReference type="ARBA" id="ARBA00001913"/>
    </source>
</evidence>
<evidence type="ECO:0000256" key="16">
    <source>
        <dbReference type="PIRSR" id="PIRSR605478-2"/>
    </source>
</evidence>
<dbReference type="InterPro" id="IPR009014">
    <property type="entry name" value="Transketo_C/PFOR_II"/>
</dbReference>
<keyword evidence="8" id="KW-0808">Transferase</keyword>
<comment type="caution">
    <text evidence="21">The sequence shown here is derived from an EMBL/GenBank/DDBJ whole genome shotgun (WGS) entry which is preliminary data.</text>
</comment>
<dbReference type="Pfam" id="PF00456">
    <property type="entry name" value="Transketolase_N"/>
    <property type="match status" value="1"/>
</dbReference>
<dbReference type="SUPFAM" id="SSF52518">
    <property type="entry name" value="Thiamin diphosphate-binding fold (THDP-binding)"/>
    <property type="match status" value="2"/>
</dbReference>
<feature type="binding site" evidence="18">
    <location>
        <position position="168"/>
    </location>
    <ligand>
        <name>Mg(2+)</name>
        <dbReference type="ChEBI" id="CHEBI:18420"/>
    </ligand>
</feature>
<dbReference type="InterPro" id="IPR005478">
    <property type="entry name" value="Transketolase_bac-like"/>
</dbReference>
<feature type="site" description="Important for catalytic activity" evidence="19">
    <location>
        <position position="274"/>
    </location>
</feature>
<dbReference type="EC" id="2.2.1.1" evidence="7 14"/>
<keyword evidence="22" id="KW-1185">Reference proteome</keyword>
<gene>
    <name evidence="21" type="primary">tkt</name>
    <name evidence="21" type="ORF">C3B61_17265</name>
</gene>
<feature type="site" description="Important for catalytic activity" evidence="19">
    <location>
        <position position="40"/>
    </location>
</feature>
<comment type="cofactor">
    <cofactor evidence="3">
        <name>Co(2+)</name>
        <dbReference type="ChEBI" id="CHEBI:48828"/>
    </cofactor>
</comment>
<feature type="binding site" evidence="16">
    <location>
        <position position="480"/>
    </location>
    <ligand>
        <name>substrate</name>
    </ligand>
</feature>
<feature type="binding site" evidence="18">
    <location>
        <position position="200"/>
    </location>
    <ligand>
        <name>Mg(2+)</name>
        <dbReference type="ChEBI" id="CHEBI:18420"/>
    </ligand>
</feature>
<dbReference type="InterPro" id="IPR020826">
    <property type="entry name" value="Transketolase_BS"/>
</dbReference>
<reference evidence="21 22" key="1">
    <citation type="submission" date="2018-01" db="EMBL/GenBank/DDBJ databases">
        <title>Cryobacterium sp. nov., from glaciers in China.</title>
        <authorList>
            <person name="Liu Q."/>
            <person name="Xin Y.-H."/>
        </authorList>
    </citation>
    <scope>NUCLEOTIDE SEQUENCE [LARGE SCALE GENOMIC DNA]</scope>
    <source>
        <strain evidence="21 22">TMN-42</strain>
    </source>
</reference>
<evidence type="ECO:0000256" key="13">
    <source>
        <dbReference type="ARBA" id="ARBA00049473"/>
    </source>
</evidence>
<evidence type="ECO:0000259" key="20">
    <source>
        <dbReference type="SMART" id="SM00861"/>
    </source>
</evidence>
<comment type="cofactor">
    <cofactor evidence="17">
        <name>thiamine diphosphate</name>
        <dbReference type="ChEBI" id="CHEBI:58937"/>
    </cofactor>
    <text evidence="17">Binds 1 thiamine pyrophosphate per subunit. During the reaction, the substrate forms a covalent intermediate with the cofactor.</text>
</comment>
<dbReference type="PROSITE" id="PS00802">
    <property type="entry name" value="TRANSKETOLASE_2"/>
    <property type="match status" value="1"/>
</dbReference>
<comment type="cofactor">
    <cofactor evidence="2">
        <name>Mn(2+)</name>
        <dbReference type="ChEBI" id="CHEBI:29035"/>
    </cofactor>
</comment>
<dbReference type="GO" id="GO:0004802">
    <property type="term" value="F:transketolase activity"/>
    <property type="evidence" value="ECO:0007669"/>
    <property type="project" value="UniProtKB-UniRule"/>
</dbReference>
<keyword evidence="9 18" id="KW-0479">Metal-binding</keyword>
<evidence type="ECO:0000256" key="18">
    <source>
        <dbReference type="PIRSR" id="PIRSR605478-4"/>
    </source>
</evidence>
<dbReference type="FunFam" id="3.40.50.970:FF:000045">
    <property type="entry name" value="Transketolase"/>
    <property type="match status" value="1"/>
</dbReference>
<dbReference type="InterPro" id="IPR029061">
    <property type="entry name" value="THDP-binding"/>
</dbReference>
<evidence type="ECO:0000256" key="12">
    <source>
        <dbReference type="ARBA" id="ARBA00023052"/>
    </source>
</evidence>
<feature type="domain" description="Transketolase-like pyrimidine-binding" evidence="20">
    <location>
        <begin position="367"/>
        <end position="536"/>
    </location>
</feature>
<dbReference type="AlphaFoldDB" id="A0A2S3ZAM7"/>
<evidence type="ECO:0000256" key="7">
    <source>
        <dbReference type="ARBA" id="ARBA00013152"/>
    </source>
</evidence>
<feature type="binding site" evidence="17">
    <location>
        <begin position="128"/>
        <end position="130"/>
    </location>
    <ligand>
        <name>thiamine diphosphate</name>
        <dbReference type="ChEBI" id="CHEBI:58937"/>
    </ligand>
</feature>
<evidence type="ECO:0000256" key="17">
    <source>
        <dbReference type="PIRSR" id="PIRSR605478-3"/>
    </source>
</evidence>
<feature type="binding site" evidence="17">
    <location>
        <position position="274"/>
    </location>
    <ligand>
        <name>thiamine diphosphate</name>
        <dbReference type="ChEBI" id="CHEBI:58937"/>
    </ligand>
</feature>
<dbReference type="CDD" id="cd02012">
    <property type="entry name" value="TPP_TK"/>
    <property type="match status" value="1"/>
</dbReference>
<keyword evidence="11 18" id="KW-0460">Magnesium</keyword>
<dbReference type="InterPro" id="IPR005475">
    <property type="entry name" value="Transketolase-like_Pyr-bd"/>
</dbReference>
<evidence type="ECO:0000313" key="22">
    <source>
        <dbReference type="Proteomes" id="UP000237340"/>
    </source>
</evidence>
<dbReference type="PANTHER" id="PTHR43522:SF2">
    <property type="entry name" value="TRANSKETOLASE 1-RELATED"/>
    <property type="match status" value="1"/>
</dbReference>
<comment type="cofactor">
    <cofactor evidence="18">
        <name>Mg(2+)</name>
        <dbReference type="ChEBI" id="CHEBI:18420"/>
    </cofactor>
    <text evidence="18">Binds 1 Mg(2+) ion per subunit. Can also utilize other divalent metal cations, such as Ca(2+), Mn(2+) and Co(2+).</text>
</comment>
<dbReference type="SMART" id="SM00861">
    <property type="entry name" value="Transket_pyr"/>
    <property type="match status" value="1"/>
</dbReference>
<evidence type="ECO:0000256" key="14">
    <source>
        <dbReference type="NCBIfam" id="TIGR00232"/>
    </source>
</evidence>
<dbReference type="Proteomes" id="UP000237340">
    <property type="component" value="Unassembled WGS sequence"/>
</dbReference>
<evidence type="ECO:0000256" key="9">
    <source>
        <dbReference type="ARBA" id="ARBA00022723"/>
    </source>
</evidence>
<dbReference type="InterPro" id="IPR055152">
    <property type="entry name" value="Transketolase-like_C_2"/>
</dbReference>
<comment type="catalytic activity">
    <reaction evidence="13">
        <text>D-sedoheptulose 7-phosphate + D-glyceraldehyde 3-phosphate = aldehydo-D-ribose 5-phosphate + D-xylulose 5-phosphate</text>
        <dbReference type="Rhea" id="RHEA:10508"/>
        <dbReference type="ChEBI" id="CHEBI:57483"/>
        <dbReference type="ChEBI" id="CHEBI:57737"/>
        <dbReference type="ChEBI" id="CHEBI:58273"/>
        <dbReference type="ChEBI" id="CHEBI:59776"/>
        <dbReference type="EC" id="2.2.1.1"/>
    </reaction>
</comment>
<feature type="binding site" evidence="17">
    <location>
        <position position="169"/>
    </location>
    <ligand>
        <name>thiamine diphosphate</name>
        <dbReference type="ChEBI" id="CHEBI:58937"/>
    </ligand>
</feature>
<feature type="binding site" evidence="16">
    <location>
        <position position="40"/>
    </location>
    <ligand>
        <name>substrate</name>
    </ligand>
</feature>
<keyword evidence="12 17" id="KW-0786">Thiamine pyrophosphate</keyword>
<protein>
    <recommendedName>
        <fullName evidence="7 14">Transketolase</fullName>
        <ecNumber evidence="7 14">2.2.1.1</ecNumber>
    </recommendedName>
</protein>